<accession>A0ABU9HGQ5</accession>
<dbReference type="EC" id="1.1.1.38" evidence="1"/>
<dbReference type="Gene3D" id="3.40.50.720">
    <property type="entry name" value="NAD(P)-binding Rossmann-like Domain"/>
    <property type="match status" value="1"/>
</dbReference>
<keyword evidence="2" id="KW-1185">Reference proteome</keyword>
<protein>
    <submittedName>
        <fullName evidence="1">NAD-dependent malic enzyme</fullName>
        <ecNumber evidence="1">1.1.1.38</ecNumber>
    </submittedName>
</protein>
<proteinExistence type="predicted"/>
<feature type="non-terminal residue" evidence="1">
    <location>
        <position position="1"/>
    </location>
</feature>
<dbReference type="Proteomes" id="UP001366060">
    <property type="component" value="Unassembled WGS sequence"/>
</dbReference>
<dbReference type="GO" id="GO:0016491">
    <property type="term" value="F:oxidoreductase activity"/>
    <property type="evidence" value="ECO:0007669"/>
    <property type="project" value="UniProtKB-KW"/>
</dbReference>
<organism evidence="1 2">
    <name type="scientific">Psychromonas arctica</name>
    <dbReference type="NCBI Taxonomy" id="168275"/>
    <lineage>
        <taxon>Bacteria</taxon>
        <taxon>Pseudomonadati</taxon>
        <taxon>Pseudomonadota</taxon>
        <taxon>Gammaproteobacteria</taxon>
        <taxon>Alteromonadales</taxon>
        <taxon>Psychromonadaceae</taxon>
        <taxon>Psychromonas</taxon>
    </lineage>
</organism>
<reference evidence="1 2" key="1">
    <citation type="submission" date="2024-02" db="EMBL/GenBank/DDBJ databases">
        <title>Bacteria isolated from the canopy kelp, Nereocystis luetkeana.</title>
        <authorList>
            <person name="Pfister C.A."/>
            <person name="Younker I.T."/>
            <person name="Light S.H."/>
        </authorList>
    </citation>
    <scope>NUCLEOTIDE SEQUENCE [LARGE SCALE GENOMIC DNA]</scope>
    <source>
        <strain evidence="1 2">TI.2.07</strain>
    </source>
</reference>
<name>A0ABU9HGQ5_9GAMM</name>
<gene>
    <name evidence="1" type="ORF">V6255_18410</name>
</gene>
<evidence type="ECO:0000313" key="1">
    <source>
        <dbReference type="EMBL" id="MEL0661083.1"/>
    </source>
</evidence>
<evidence type="ECO:0000313" key="2">
    <source>
        <dbReference type="Proteomes" id="UP001366060"/>
    </source>
</evidence>
<dbReference type="InterPro" id="IPR036291">
    <property type="entry name" value="NAD(P)-bd_dom_sf"/>
</dbReference>
<dbReference type="EMBL" id="JBAKBA010000240">
    <property type="protein sequence ID" value="MEL0661083.1"/>
    <property type="molecule type" value="Genomic_DNA"/>
</dbReference>
<comment type="caution">
    <text evidence="1">The sequence shown here is derived from an EMBL/GenBank/DDBJ whole genome shotgun (WGS) entry which is preliminary data.</text>
</comment>
<dbReference type="SUPFAM" id="SSF51735">
    <property type="entry name" value="NAD(P)-binding Rossmann-fold domains"/>
    <property type="match status" value="1"/>
</dbReference>
<keyword evidence="1" id="KW-0560">Oxidoreductase</keyword>
<sequence length="72" mass="8287">LADASMEYEKAQGELLPPLKVIKQISEKIACAVAHQAIEDKLALPVNDDNMQRRLEANLWLAKYRIYRRTSF</sequence>